<dbReference type="OrthoDB" id="3232518at2759"/>
<gene>
    <name evidence="1" type="ORF">PHLGIDRAFT_58448</name>
</gene>
<dbReference type="STRING" id="745531.A0A0C3RPJ7"/>
<dbReference type="EMBL" id="KN840790">
    <property type="protein sequence ID" value="KIP01441.1"/>
    <property type="molecule type" value="Genomic_DNA"/>
</dbReference>
<feature type="non-terminal residue" evidence="1">
    <location>
        <position position="85"/>
    </location>
</feature>
<accession>A0A0C3RPJ7</accession>
<sequence length="85" mass="9413">SFVGLVQYVANQLPTVATPTRVLNNLARREAEKCFSWTNGHSIALEWPKRPVTSRECPTVIDCENMGDDKIFVSCNASNRCNAAV</sequence>
<protein>
    <submittedName>
        <fullName evidence="1">Uncharacterized protein</fullName>
    </submittedName>
</protein>
<evidence type="ECO:0000313" key="2">
    <source>
        <dbReference type="Proteomes" id="UP000053257"/>
    </source>
</evidence>
<dbReference type="Proteomes" id="UP000053257">
    <property type="component" value="Unassembled WGS sequence"/>
</dbReference>
<name>A0A0C3RPJ7_PHLG1</name>
<reference evidence="1 2" key="1">
    <citation type="journal article" date="2014" name="PLoS Genet.">
        <title>Analysis of the Phlebiopsis gigantea genome, transcriptome and secretome provides insight into its pioneer colonization strategies of wood.</title>
        <authorList>
            <person name="Hori C."/>
            <person name="Ishida T."/>
            <person name="Igarashi K."/>
            <person name="Samejima M."/>
            <person name="Suzuki H."/>
            <person name="Master E."/>
            <person name="Ferreira P."/>
            <person name="Ruiz-Duenas F.J."/>
            <person name="Held B."/>
            <person name="Canessa P."/>
            <person name="Larrondo L.F."/>
            <person name="Schmoll M."/>
            <person name="Druzhinina I.S."/>
            <person name="Kubicek C.P."/>
            <person name="Gaskell J.A."/>
            <person name="Kersten P."/>
            <person name="St John F."/>
            <person name="Glasner J."/>
            <person name="Sabat G."/>
            <person name="Splinter BonDurant S."/>
            <person name="Syed K."/>
            <person name="Yadav J."/>
            <person name="Mgbeahuruike A.C."/>
            <person name="Kovalchuk A."/>
            <person name="Asiegbu F.O."/>
            <person name="Lackner G."/>
            <person name="Hoffmeister D."/>
            <person name="Rencoret J."/>
            <person name="Gutierrez A."/>
            <person name="Sun H."/>
            <person name="Lindquist E."/>
            <person name="Barry K."/>
            <person name="Riley R."/>
            <person name="Grigoriev I.V."/>
            <person name="Henrissat B."/>
            <person name="Kues U."/>
            <person name="Berka R.M."/>
            <person name="Martinez A.T."/>
            <person name="Covert S.F."/>
            <person name="Blanchette R.A."/>
            <person name="Cullen D."/>
        </authorList>
    </citation>
    <scope>NUCLEOTIDE SEQUENCE [LARGE SCALE GENOMIC DNA]</scope>
    <source>
        <strain evidence="1 2">11061_1 CR5-6</strain>
    </source>
</reference>
<evidence type="ECO:0000313" key="1">
    <source>
        <dbReference type="EMBL" id="KIP01441.1"/>
    </source>
</evidence>
<dbReference type="HOGENOM" id="CLU_175722_0_0_1"/>
<proteinExistence type="predicted"/>
<keyword evidence="2" id="KW-1185">Reference proteome</keyword>
<feature type="non-terminal residue" evidence="1">
    <location>
        <position position="1"/>
    </location>
</feature>
<organism evidence="1 2">
    <name type="scientific">Phlebiopsis gigantea (strain 11061_1 CR5-6)</name>
    <name type="common">White-rot fungus</name>
    <name type="synonym">Peniophora gigantea</name>
    <dbReference type="NCBI Taxonomy" id="745531"/>
    <lineage>
        <taxon>Eukaryota</taxon>
        <taxon>Fungi</taxon>
        <taxon>Dikarya</taxon>
        <taxon>Basidiomycota</taxon>
        <taxon>Agaricomycotina</taxon>
        <taxon>Agaricomycetes</taxon>
        <taxon>Polyporales</taxon>
        <taxon>Phanerochaetaceae</taxon>
        <taxon>Phlebiopsis</taxon>
    </lineage>
</organism>
<dbReference type="AlphaFoldDB" id="A0A0C3RPJ7"/>